<dbReference type="InterPro" id="IPR011765">
    <property type="entry name" value="Pept_M16_N"/>
</dbReference>
<dbReference type="AlphaFoldDB" id="A0A1C7LXF7"/>
<name>A0A1C7LXF7_GRIFR</name>
<dbReference type="OMA" id="HRGINER"/>
<feature type="domain" description="Peptidase M16 N-terminal" evidence="8">
    <location>
        <begin position="68"/>
        <end position="134"/>
    </location>
</feature>
<dbReference type="InterPro" id="IPR050626">
    <property type="entry name" value="Peptidase_M16"/>
</dbReference>
<dbReference type="GO" id="GO:0051603">
    <property type="term" value="P:proteolysis involved in protein catabolic process"/>
    <property type="evidence" value="ECO:0007669"/>
    <property type="project" value="TreeGrafter"/>
</dbReference>
<dbReference type="OrthoDB" id="952271at2759"/>
<comment type="similarity">
    <text evidence="1">Belongs to the peptidase M16 family.</text>
</comment>
<reference evidence="9 10" key="1">
    <citation type="submission" date="2016-03" db="EMBL/GenBank/DDBJ databases">
        <title>Whole genome sequencing of Grifola frondosa 9006-11.</title>
        <authorList>
            <person name="Min B."/>
            <person name="Park H."/>
            <person name="Kim J.-G."/>
            <person name="Cho H."/>
            <person name="Oh Y.-L."/>
            <person name="Kong W.-S."/>
            <person name="Choi I.-G."/>
        </authorList>
    </citation>
    <scope>NUCLEOTIDE SEQUENCE [LARGE SCALE GENOMIC DNA]</scope>
    <source>
        <strain evidence="9 10">9006-11</strain>
    </source>
</reference>
<evidence type="ECO:0000313" key="9">
    <source>
        <dbReference type="EMBL" id="OBZ69342.1"/>
    </source>
</evidence>
<keyword evidence="5" id="KW-0862">Zinc</keyword>
<feature type="compositionally biased region" description="Low complexity" evidence="7">
    <location>
        <begin position="150"/>
        <end position="162"/>
    </location>
</feature>
<gene>
    <name evidence="9" type="primary">STE23</name>
    <name evidence="9" type="ORF">A0H81_10727</name>
</gene>
<dbReference type="GO" id="GO:0043171">
    <property type="term" value="P:peptide catabolic process"/>
    <property type="evidence" value="ECO:0007669"/>
    <property type="project" value="TreeGrafter"/>
</dbReference>
<organism evidence="9 10">
    <name type="scientific">Grifola frondosa</name>
    <name type="common">Maitake</name>
    <name type="synonym">Polyporus frondosus</name>
    <dbReference type="NCBI Taxonomy" id="5627"/>
    <lineage>
        <taxon>Eukaryota</taxon>
        <taxon>Fungi</taxon>
        <taxon>Dikarya</taxon>
        <taxon>Basidiomycota</taxon>
        <taxon>Agaricomycotina</taxon>
        <taxon>Agaricomycetes</taxon>
        <taxon>Polyporales</taxon>
        <taxon>Grifolaceae</taxon>
        <taxon>Grifola</taxon>
    </lineage>
</organism>
<dbReference type="PANTHER" id="PTHR43690">
    <property type="entry name" value="NARDILYSIN"/>
    <property type="match status" value="1"/>
</dbReference>
<dbReference type="PANTHER" id="PTHR43690:SF18">
    <property type="entry name" value="INSULIN-DEGRADING ENZYME-RELATED"/>
    <property type="match status" value="1"/>
</dbReference>
<keyword evidence="2" id="KW-0645">Protease</keyword>
<dbReference type="Pfam" id="PF00675">
    <property type="entry name" value="Peptidase_M16"/>
    <property type="match status" value="1"/>
</dbReference>
<keyword evidence="3" id="KW-0479">Metal-binding</keyword>
<accession>A0A1C7LXF7</accession>
<dbReference type="EMBL" id="LUGG01000018">
    <property type="protein sequence ID" value="OBZ69342.1"/>
    <property type="molecule type" value="Genomic_DNA"/>
</dbReference>
<dbReference type="GO" id="GO:0046872">
    <property type="term" value="F:metal ion binding"/>
    <property type="evidence" value="ECO:0007669"/>
    <property type="project" value="UniProtKB-KW"/>
</dbReference>
<dbReference type="GO" id="GO:0004222">
    <property type="term" value="F:metalloendopeptidase activity"/>
    <property type="evidence" value="ECO:0007669"/>
    <property type="project" value="TreeGrafter"/>
</dbReference>
<evidence type="ECO:0000313" key="10">
    <source>
        <dbReference type="Proteomes" id="UP000092993"/>
    </source>
</evidence>
<keyword evidence="10" id="KW-1185">Reference proteome</keyword>
<keyword evidence="6" id="KW-0482">Metalloprotease</keyword>
<keyword evidence="4" id="KW-0378">Hydrolase</keyword>
<feature type="region of interest" description="Disordered" evidence="7">
    <location>
        <begin position="137"/>
        <end position="180"/>
    </location>
</feature>
<dbReference type="InterPro" id="IPR011249">
    <property type="entry name" value="Metalloenz_LuxS/M16"/>
</dbReference>
<evidence type="ECO:0000256" key="3">
    <source>
        <dbReference type="ARBA" id="ARBA00022723"/>
    </source>
</evidence>
<dbReference type="GO" id="GO:0005739">
    <property type="term" value="C:mitochondrion"/>
    <property type="evidence" value="ECO:0007669"/>
    <property type="project" value="TreeGrafter"/>
</dbReference>
<dbReference type="STRING" id="5627.A0A1C7LXF7"/>
<sequence length="304" mass="33927">MLVHDAKADKAAASLDVAVGHLYDPTTCRALLTSASIYCLWERSNIPEKTSTLNFWRKTMAAPTLTGASNTNYFFSVSTTALSGALSRFAGFFHCPLFAPSCTSRELNAVDSEHKKNLQNDMWRIFQVNKHLTKEGHPWQKFGSGIGRVSRSSLAPSPTSSRVPSPAPKQDAALRPRNGIPGRTCGHGCFTVLAIPNRGQEPLPMIHDHPFRTKRDGHPVQTRKLLSNFIGHEGPGSLHSYLKHKGWISLELWAATSGQKLWHAEDYATLTPEGFENYRSVMLSVFKYLSLFVRRPFHRGINER</sequence>
<evidence type="ECO:0000256" key="4">
    <source>
        <dbReference type="ARBA" id="ARBA00022801"/>
    </source>
</evidence>
<dbReference type="SUPFAM" id="SSF63411">
    <property type="entry name" value="LuxS/MPP-like metallohydrolase"/>
    <property type="match status" value="2"/>
</dbReference>
<evidence type="ECO:0000259" key="8">
    <source>
        <dbReference type="Pfam" id="PF00675"/>
    </source>
</evidence>
<comment type="caution">
    <text evidence="9">The sequence shown here is derived from an EMBL/GenBank/DDBJ whole genome shotgun (WGS) entry which is preliminary data.</text>
</comment>
<evidence type="ECO:0000256" key="1">
    <source>
        <dbReference type="ARBA" id="ARBA00007261"/>
    </source>
</evidence>
<evidence type="ECO:0000256" key="7">
    <source>
        <dbReference type="SAM" id="MobiDB-lite"/>
    </source>
</evidence>
<evidence type="ECO:0000256" key="6">
    <source>
        <dbReference type="ARBA" id="ARBA00023049"/>
    </source>
</evidence>
<proteinExistence type="inferred from homology"/>
<dbReference type="Proteomes" id="UP000092993">
    <property type="component" value="Unassembled WGS sequence"/>
</dbReference>
<dbReference type="Gene3D" id="3.30.830.10">
    <property type="entry name" value="Metalloenzyme, LuxS/M16 peptidase-like"/>
    <property type="match status" value="2"/>
</dbReference>
<evidence type="ECO:0000256" key="2">
    <source>
        <dbReference type="ARBA" id="ARBA00022670"/>
    </source>
</evidence>
<protein>
    <submittedName>
        <fullName evidence="9">A-factor-processing enzyme</fullName>
    </submittedName>
</protein>
<dbReference type="GO" id="GO:0005829">
    <property type="term" value="C:cytosol"/>
    <property type="evidence" value="ECO:0007669"/>
    <property type="project" value="TreeGrafter"/>
</dbReference>
<evidence type="ECO:0000256" key="5">
    <source>
        <dbReference type="ARBA" id="ARBA00022833"/>
    </source>
</evidence>